<dbReference type="AlphaFoldDB" id="A0AA91ZS63"/>
<evidence type="ECO:0000256" key="3">
    <source>
        <dbReference type="ARBA" id="ARBA00023163"/>
    </source>
</evidence>
<sequence>MEYSKVLRELYLMQQTYATFFSVTNKLQIQGDNYFEKLTSRQYMIMLAIAHLPEDETTLINIARKIETSKQSAKKLIVNLENKGYLVTMPSKRDKRAINVTITESGKKVMLECGEKAVCLMADIFNDFTTEELETLWSLLKRIYGNSDEEEQVGFEEDVNYKFEDLEGFQEAQTRALDRFVLRRKHF</sequence>
<dbReference type="InterPro" id="IPR039422">
    <property type="entry name" value="MarR/SlyA-like"/>
</dbReference>
<gene>
    <name evidence="5" type="ORF">CON65_17550</name>
</gene>
<dbReference type="InterPro" id="IPR000835">
    <property type="entry name" value="HTH_MarR-typ"/>
</dbReference>
<dbReference type="SMART" id="SM00347">
    <property type="entry name" value="HTH_MARR"/>
    <property type="match status" value="1"/>
</dbReference>
<evidence type="ECO:0000256" key="2">
    <source>
        <dbReference type="ARBA" id="ARBA00023125"/>
    </source>
</evidence>
<dbReference type="Gene3D" id="1.10.10.10">
    <property type="entry name" value="Winged helix-like DNA-binding domain superfamily/Winged helix DNA-binding domain"/>
    <property type="match status" value="1"/>
</dbReference>
<name>A0AA91ZS63_9BACI</name>
<dbReference type="PANTHER" id="PTHR33164:SF58">
    <property type="entry name" value="DNA-BINDING TRANSCRIPTIONAL REPRESSOR SCOC"/>
    <property type="match status" value="1"/>
</dbReference>
<dbReference type="SUPFAM" id="SSF46785">
    <property type="entry name" value="Winged helix' DNA-binding domain"/>
    <property type="match status" value="1"/>
</dbReference>
<feature type="domain" description="HTH marR-type" evidence="4">
    <location>
        <begin position="3"/>
        <end position="145"/>
    </location>
</feature>
<dbReference type="Pfam" id="PF12802">
    <property type="entry name" value="MarR_2"/>
    <property type="match status" value="1"/>
</dbReference>
<organism evidence="5 6">
    <name type="scientific">Bacillus pseudomycoides</name>
    <dbReference type="NCBI Taxonomy" id="64104"/>
    <lineage>
        <taxon>Bacteria</taxon>
        <taxon>Bacillati</taxon>
        <taxon>Bacillota</taxon>
        <taxon>Bacilli</taxon>
        <taxon>Bacillales</taxon>
        <taxon>Bacillaceae</taxon>
        <taxon>Bacillus</taxon>
        <taxon>Bacillus cereus group</taxon>
    </lineage>
</organism>
<dbReference type="GO" id="GO:0006950">
    <property type="term" value="P:response to stress"/>
    <property type="evidence" value="ECO:0007669"/>
    <property type="project" value="TreeGrafter"/>
</dbReference>
<protein>
    <submittedName>
        <fullName evidence="5">MarR family transcriptional regulator</fullName>
    </submittedName>
</protein>
<dbReference type="PROSITE" id="PS50995">
    <property type="entry name" value="HTH_MARR_2"/>
    <property type="match status" value="1"/>
</dbReference>
<dbReference type="RefSeq" id="WP_097896344.1">
    <property type="nucleotide sequence ID" value="NZ_NVOR01000068.1"/>
</dbReference>
<proteinExistence type="predicted"/>
<keyword evidence="3" id="KW-0804">Transcription</keyword>
<dbReference type="PROSITE" id="PS01117">
    <property type="entry name" value="HTH_MARR_1"/>
    <property type="match status" value="1"/>
</dbReference>
<evidence type="ECO:0000313" key="5">
    <source>
        <dbReference type="EMBL" id="PED81326.1"/>
    </source>
</evidence>
<evidence type="ECO:0000259" key="4">
    <source>
        <dbReference type="PROSITE" id="PS50995"/>
    </source>
</evidence>
<keyword evidence="1" id="KW-0805">Transcription regulation</keyword>
<dbReference type="GO" id="GO:0003700">
    <property type="term" value="F:DNA-binding transcription factor activity"/>
    <property type="evidence" value="ECO:0007669"/>
    <property type="project" value="InterPro"/>
</dbReference>
<dbReference type="InterPro" id="IPR023187">
    <property type="entry name" value="Tscrpt_reg_MarR-type_CS"/>
</dbReference>
<dbReference type="PRINTS" id="PR00598">
    <property type="entry name" value="HTHMARR"/>
</dbReference>
<dbReference type="GO" id="GO:0003677">
    <property type="term" value="F:DNA binding"/>
    <property type="evidence" value="ECO:0007669"/>
    <property type="project" value="UniProtKB-KW"/>
</dbReference>
<evidence type="ECO:0000256" key="1">
    <source>
        <dbReference type="ARBA" id="ARBA00023015"/>
    </source>
</evidence>
<evidence type="ECO:0000313" key="6">
    <source>
        <dbReference type="Proteomes" id="UP000221020"/>
    </source>
</evidence>
<dbReference type="EMBL" id="NVOR01000068">
    <property type="protein sequence ID" value="PED81326.1"/>
    <property type="molecule type" value="Genomic_DNA"/>
</dbReference>
<keyword evidence="2" id="KW-0238">DNA-binding</keyword>
<comment type="caution">
    <text evidence="5">The sequence shown here is derived from an EMBL/GenBank/DDBJ whole genome shotgun (WGS) entry which is preliminary data.</text>
</comment>
<accession>A0AA91ZS63</accession>
<dbReference type="InterPro" id="IPR036390">
    <property type="entry name" value="WH_DNA-bd_sf"/>
</dbReference>
<dbReference type="InterPro" id="IPR036388">
    <property type="entry name" value="WH-like_DNA-bd_sf"/>
</dbReference>
<dbReference type="PANTHER" id="PTHR33164">
    <property type="entry name" value="TRANSCRIPTIONAL REGULATOR, MARR FAMILY"/>
    <property type="match status" value="1"/>
</dbReference>
<reference evidence="5 6" key="1">
    <citation type="submission" date="2017-09" db="EMBL/GenBank/DDBJ databases">
        <title>Large-scale bioinformatics analysis of Bacillus genomes uncovers conserved roles of natural products in bacterial physiology.</title>
        <authorList>
            <consortium name="Agbiome Team Llc"/>
            <person name="Bleich R.M."/>
            <person name="Grubbs K.J."/>
            <person name="Santa Maria K.C."/>
            <person name="Allen S.E."/>
            <person name="Farag S."/>
            <person name="Shank E.A."/>
            <person name="Bowers A."/>
        </authorList>
    </citation>
    <scope>NUCLEOTIDE SEQUENCE [LARGE SCALE GENOMIC DNA]</scope>
    <source>
        <strain evidence="5 6">AFS092012</strain>
    </source>
</reference>
<dbReference type="Proteomes" id="UP000221020">
    <property type="component" value="Unassembled WGS sequence"/>
</dbReference>